<dbReference type="Proteomes" id="UP000726737">
    <property type="component" value="Unassembled WGS sequence"/>
</dbReference>
<evidence type="ECO:0000313" key="1">
    <source>
        <dbReference type="EMBL" id="KAG0256766.1"/>
    </source>
</evidence>
<reference evidence="1" key="1">
    <citation type="journal article" date="2020" name="Fungal Divers.">
        <title>Resolving the Mortierellaceae phylogeny through synthesis of multi-gene phylogenetics and phylogenomics.</title>
        <authorList>
            <person name="Vandepol N."/>
            <person name="Liber J."/>
            <person name="Desiro A."/>
            <person name="Na H."/>
            <person name="Kennedy M."/>
            <person name="Barry K."/>
            <person name="Grigoriev I.V."/>
            <person name="Miller A.N."/>
            <person name="O'Donnell K."/>
            <person name="Stajich J.E."/>
            <person name="Bonito G."/>
        </authorList>
    </citation>
    <scope>NUCLEOTIDE SEQUENCE</scope>
    <source>
        <strain evidence="1">KOD948</strain>
    </source>
</reference>
<dbReference type="OrthoDB" id="546350at2759"/>
<keyword evidence="2" id="KW-1185">Reference proteome</keyword>
<dbReference type="InterPro" id="IPR032675">
    <property type="entry name" value="LRR_dom_sf"/>
</dbReference>
<evidence type="ECO:0000313" key="2">
    <source>
        <dbReference type="Proteomes" id="UP000726737"/>
    </source>
</evidence>
<dbReference type="SUPFAM" id="SSF52047">
    <property type="entry name" value="RNI-like"/>
    <property type="match status" value="1"/>
</dbReference>
<proteinExistence type="predicted"/>
<dbReference type="AlphaFoldDB" id="A0A9P6Q261"/>
<organism evidence="1 2">
    <name type="scientific">Mortierella polycephala</name>
    <dbReference type="NCBI Taxonomy" id="41804"/>
    <lineage>
        <taxon>Eukaryota</taxon>
        <taxon>Fungi</taxon>
        <taxon>Fungi incertae sedis</taxon>
        <taxon>Mucoromycota</taxon>
        <taxon>Mortierellomycotina</taxon>
        <taxon>Mortierellomycetes</taxon>
        <taxon>Mortierellales</taxon>
        <taxon>Mortierellaceae</taxon>
        <taxon>Mortierella</taxon>
    </lineage>
</organism>
<name>A0A9P6Q261_9FUNG</name>
<protein>
    <submittedName>
        <fullName evidence="1">Uncharacterized protein</fullName>
    </submittedName>
</protein>
<dbReference type="Gene3D" id="3.80.10.10">
    <property type="entry name" value="Ribonuclease Inhibitor"/>
    <property type="match status" value="1"/>
</dbReference>
<comment type="caution">
    <text evidence="1">The sequence shown here is derived from an EMBL/GenBank/DDBJ whole genome shotgun (WGS) entry which is preliminary data.</text>
</comment>
<gene>
    <name evidence="1" type="ORF">BG011_004314</name>
</gene>
<dbReference type="EMBL" id="JAAAJA010000283">
    <property type="protein sequence ID" value="KAG0256766.1"/>
    <property type="molecule type" value="Genomic_DNA"/>
</dbReference>
<sequence length="817" mass="93185">MQKQMLEMQEETLSRLVDIQNRAQALFTLTYELFEYRIPRLFIVLPTQQSRYDRLNPLNCNFRLYFLCECGEHTKKKSSSSKVSHRIHLAKHAGYELQRPTEFFQKYGSYLLTMMEMIKFGVGFAGLVVPTLAQLKILDGIDEIKNQFDFTEKTFGPLLDDSISYVRNHTGQDLPDAELEGGRDLAIHGALEGAELRQLESYLKGADEAKTLGNLYRTKTDDGHVKWVCFDHHHDGYMDSIQPRFAEIVASNKGKFMERLGQVTISLSTPLKAQEFYNALKRAKGVHELIINPLWDATKSDIQQLCDAIFKSNVSLLDVGGTYFDGPNLDVFNRGSRFDPFIQLLASGKLQSFTIKNCPRFLDRISGIASPVAPNLLALNLYYHYSAKELKTVKQIVDLLQQIPSLTEATVGCLDIDEMFALLPLQQLQQLPVLHLQHMRFFNKVTLVLSNGTIKHMDLKADNVPELAYFGFLRQFEMVARIISLTDLERLLGTNMGLTKLRLMKAENFFEYIFLIDTLMPTRCNSLQVILKGIKPQFIKMEFWDTAKVPLLKSTGKWIQLAHSVVHVQEWAHTSYNFQQVNSDTAVFLSQLEEMTDGENIVLLDLDISSLTAVGIKAMRRTMTYLRPRVCHVAFKRYKQEWAHCYDFDPMCWSKLLKLKVSGEDMAIWLQSPGSAFRRGLMRSSWCLQYLTIQGQGNQAFLSDDLTNWLAYMTSKGYSQPLKGLTISYARFSHESWRTILRNIDYSNLHSLHLRQCDLAGALPGSRNDAAYTAADLCRYVGLRTGHLERAAKFVLAQGTGDDLTFERKSNATVQGT</sequence>
<accession>A0A9P6Q261</accession>